<proteinExistence type="predicted"/>
<comment type="caution">
    <text evidence="1">The sequence shown here is derived from an EMBL/GenBank/DDBJ whole genome shotgun (WGS) entry which is preliminary data.</text>
</comment>
<reference evidence="1 2" key="1">
    <citation type="journal article" date="2021" name="bioRxiv">
        <title>Chromosome-scale and haplotype-resolved genome assembly of a tetraploid potato cultivar.</title>
        <authorList>
            <person name="Sun H."/>
            <person name="Jiao W.-B."/>
            <person name="Krause K."/>
            <person name="Campoy J.A."/>
            <person name="Goel M."/>
            <person name="Folz-Donahue K."/>
            <person name="Kukat C."/>
            <person name="Huettel B."/>
            <person name="Schneeberger K."/>
        </authorList>
    </citation>
    <scope>NUCLEOTIDE SEQUENCE [LARGE SCALE GENOMIC DNA]</scope>
    <source>
        <strain evidence="1">SolTubOtavaFocal</strain>
        <tissue evidence="1">Leaves</tissue>
    </source>
</reference>
<dbReference type="EMBL" id="JAIVGD010000013">
    <property type="protein sequence ID" value="KAH0760336.1"/>
    <property type="molecule type" value="Genomic_DNA"/>
</dbReference>
<protein>
    <submittedName>
        <fullName evidence="1">Uncharacterized protein</fullName>
    </submittedName>
</protein>
<name>A0ABQ7V8K6_SOLTU</name>
<accession>A0ABQ7V8K6</accession>
<keyword evidence="2" id="KW-1185">Reference proteome</keyword>
<sequence>MRTSRSKLRARGPGPCGVYLKAWEGPRFGLCGASLFFSLWVSRGKVSQSLQFSRTYIVPILSLILLVPASTHFS</sequence>
<evidence type="ECO:0000313" key="2">
    <source>
        <dbReference type="Proteomes" id="UP000826656"/>
    </source>
</evidence>
<organism evidence="1 2">
    <name type="scientific">Solanum tuberosum</name>
    <name type="common">Potato</name>
    <dbReference type="NCBI Taxonomy" id="4113"/>
    <lineage>
        <taxon>Eukaryota</taxon>
        <taxon>Viridiplantae</taxon>
        <taxon>Streptophyta</taxon>
        <taxon>Embryophyta</taxon>
        <taxon>Tracheophyta</taxon>
        <taxon>Spermatophyta</taxon>
        <taxon>Magnoliopsida</taxon>
        <taxon>eudicotyledons</taxon>
        <taxon>Gunneridae</taxon>
        <taxon>Pentapetalae</taxon>
        <taxon>asterids</taxon>
        <taxon>lamiids</taxon>
        <taxon>Solanales</taxon>
        <taxon>Solanaceae</taxon>
        <taxon>Solanoideae</taxon>
        <taxon>Solaneae</taxon>
        <taxon>Solanum</taxon>
    </lineage>
</organism>
<gene>
    <name evidence="1" type="ORF">KY290_016409</name>
</gene>
<evidence type="ECO:0000313" key="1">
    <source>
        <dbReference type="EMBL" id="KAH0760336.1"/>
    </source>
</evidence>
<dbReference type="Proteomes" id="UP000826656">
    <property type="component" value="Unassembled WGS sequence"/>
</dbReference>